<accession>A0A382XHW9</accession>
<evidence type="ECO:0000313" key="1">
    <source>
        <dbReference type="EMBL" id="SVD70031.1"/>
    </source>
</evidence>
<dbReference type="GO" id="GO:0046685">
    <property type="term" value="P:response to arsenic-containing substance"/>
    <property type="evidence" value="ECO:0007669"/>
    <property type="project" value="InterPro"/>
</dbReference>
<dbReference type="InterPro" id="IPR010712">
    <property type="entry name" value="Arsenical-R_ArsD"/>
</dbReference>
<dbReference type="Gene3D" id="3.40.30.10">
    <property type="entry name" value="Glutaredoxin"/>
    <property type="match status" value="1"/>
</dbReference>
<evidence type="ECO:0008006" key="2">
    <source>
        <dbReference type="Google" id="ProtNLM"/>
    </source>
</evidence>
<name>A0A382XHW9_9ZZZZ</name>
<sequence>MNKLSVFDPVQCCSTGVCGPDADDELAQFASSLEWLKSKGVEVERFNLGFQPGEFASNTAVKARLDNDGM</sequence>
<feature type="non-terminal residue" evidence="1">
    <location>
        <position position="70"/>
    </location>
</feature>
<protein>
    <recommendedName>
        <fullName evidence="2">Arsenical resistance operon trans-acting repressor ArsD</fullName>
    </recommendedName>
</protein>
<dbReference type="EMBL" id="UINC01167489">
    <property type="protein sequence ID" value="SVD70031.1"/>
    <property type="molecule type" value="Genomic_DNA"/>
</dbReference>
<gene>
    <name evidence="1" type="ORF">METZ01_LOCUS422885</name>
</gene>
<reference evidence="1" key="1">
    <citation type="submission" date="2018-05" db="EMBL/GenBank/DDBJ databases">
        <authorList>
            <person name="Lanie J.A."/>
            <person name="Ng W.-L."/>
            <person name="Kazmierczak K.M."/>
            <person name="Andrzejewski T.M."/>
            <person name="Davidsen T.M."/>
            <person name="Wayne K.J."/>
            <person name="Tettelin H."/>
            <person name="Glass J.I."/>
            <person name="Rusch D."/>
            <person name="Podicherti R."/>
            <person name="Tsui H.-C.T."/>
            <person name="Winkler M.E."/>
        </authorList>
    </citation>
    <scope>NUCLEOTIDE SEQUENCE</scope>
</reference>
<dbReference type="Pfam" id="PF06953">
    <property type="entry name" value="ArsD"/>
    <property type="match status" value="1"/>
</dbReference>
<organism evidence="1">
    <name type="scientific">marine metagenome</name>
    <dbReference type="NCBI Taxonomy" id="408172"/>
    <lineage>
        <taxon>unclassified sequences</taxon>
        <taxon>metagenomes</taxon>
        <taxon>ecological metagenomes</taxon>
    </lineage>
</organism>
<dbReference type="GO" id="GO:0003677">
    <property type="term" value="F:DNA binding"/>
    <property type="evidence" value="ECO:0007669"/>
    <property type="project" value="InterPro"/>
</dbReference>
<proteinExistence type="predicted"/>
<dbReference type="AlphaFoldDB" id="A0A382XHW9"/>
<dbReference type="GO" id="GO:0045892">
    <property type="term" value="P:negative regulation of DNA-templated transcription"/>
    <property type="evidence" value="ECO:0007669"/>
    <property type="project" value="InterPro"/>
</dbReference>